<evidence type="ECO:0000256" key="7">
    <source>
        <dbReference type="ARBA" id="ARBA00025162"/>
    </source>
</evidence>
<feature type="domain" description="Tr-type G" evidence="12">
    <location>
        <begin position="292"/>
        <end position="461"/>
    </location>
</feature>
<evidence type="ECO:0000256" key="6">
    <source>
        <dbReference type="ARBA" id="ARBA00023134"/>
    </source>
</evidence>
<evidence type="ECO:0000256" key="4">
    <source>
        <dbReference type="ARBA" id="ARBA00022741"/>
    </source>
</evidence>
<dbReference type="NCBIfam" id="TIGR00487">
    <property type="entry name" value="IF-2"/>
    <property type="match status" value="1"/>
</dbReference>
<feature type="compositionally biased region" description="Basic and acidic residues" evidence="11">
    <location>
        <begin position="122"/>
        <end position="138"/>
    </location>
</feature>
<feature type="compositionally biased region" description="Low complexity" evidence="11">
    <location>
        <begin position="99"/>
        <end position="121"/>
    </location>
</feature>
<keyword evidence="6 8" id="KW-0342">GTP-binding</keyword>
<feature type="region of interest" description="G-domain" evidence="8">
    <location>
        <begin position="295"/>
        <end position="443"/>
    </location>
</feature>
<dbReference type="Pfam" id="PF11987">
    <property type="entry name" value="IF-2"/>
    <property type="match status" value="1"/>
</dbReference>
<dbReference type="PANTHER" id="PTHR43381:SF5">
    <property type="entry name" value="TR-TYPE G DOMAIN-CONTAINING PROTEIN"/>
    <property type="match status" value="1"/>
</dbReference>
<evidence type="ECO:0000256" key="10">
    <source>
        <dbReference type="SAM" id="Coils"/>
    </source>
</evidence>
<keyword evidence="4 8" id="KW-0547">Nucleotide-binding</keyword>
<evidence type="ECO:0000313" key="14">
    <source>
        <dbReference type="Proteomes" id="UP000886874"/>
    </source>
</evidence>
<dbReference type="Gene3D" id="2.40.30.10">
    <property type="entry name" value="Translation factors"/>
    <property type="match status" value="2"/>
</dbReference>
<dbReference type="EMBL" id="DVFN01000116">
    <property type="protein sequence ID" value="HIQ70296.1"/>
    <property type="molecule type" value="Genomic_DNA"/>
</dbReference>
<dbReference type="Proteomes" id="UP000886874">
    <property type="component" value="Unassembled WGS sequence"/>
</dbReference>
<sequence>MEVAILSFIKYRIGEMAKDFGVPTKTITALVGELFEKPKSGQQVLTEAQLNVLFDVLTQRHQVNSLEETLAAQKTAKAEEKPQEKKPEEPKPAAKAEAKPQAQQSQQPKAQQPQAPAQQQPKADKPKEPERRRERRVIDTSAVTVNANRFDDRVDVLVTERQQNFSGGKQKIGNKNKQPSRNKFAGNKRRNEEQEKMRRLQLEVAKKAPLVVKIPDEITVGELAARMKKTAAEVIKQLIKLGVMASVNQTVDYDTAALVAMELGCKVEKEVIVTIEERLIDDREDTADELQPRSPVVVVMGHVDHGKTSLLDAIRNTNVASGEAGGITQHIGAYTVQINGSPITFLDTPGHAAFTSMRARGAMCTDIAILVVAADDGIMPQTVEAINHAKAANIPIIVAINKMDKHGANPDRIKQQLTEYDLVPEEWGGETVICPISAKTGQGIDELLEMVILTAEVQELKANPNRLAKGVVIEARLDKARGPVATLLVQNGTLKQGDVIIAGTAVGRVRVMTDDKGRTVKTAGPSKPVEITGLAEVPGAGDIFNAVEDERMARQLVEQRKEDLKAAANKTKGKVTLEDLFAQIQEGEMKELNIIVKADVQGSAEAVKASLEKISNEEVRVKVIHAGVGAISENDVLLASTSNAIIVGFNVRPDPVAAASAARAKVDMRMYRVIYDAINEIQDAMKGMLAPKYKEVIIGHAEVRQTYKVSAIGTIAGCYVKDGKITRDAQVRVLRDNIVIHEGQLGSLQRFKDSVKEVAANYECGMSIEKFNDIKEGDIFECFVMEQIKV</sequence>
<dbReference type="NCBIfam" id="TIGR00231">
    <property type="entry name" value="small_GTP"/>
    <property type="match status" value="1"/>
</dbReference>
<dbReference type="SUPFAM" id="SSF52540">
    <property type="entry name" value="P-loop containing nucleoside triphosphate hydrolases"/>
    <property type="match status" value="1"/>
</dbReference>
<dbReference type="HAMAP" id="MF_00100_B">
    <property type="entry name" value="IF_2_B"/>
    <property type="match status" value="1"/>
</dbReference>
<dbReference type="SUPFAM" id="SSF50447">
    <property type="entry name" value="Translation proteins"/>
    <property type="match status" value="2"/>
</dbReference>
<dbReference type="InterPro" id="IPR044145">
    <property type="entry name" value="IF2_II"/>
</dbReference>
<dbReference type="FunFam" id="3.40.50.300:FF:000019">
    <property type="entry name" value="Translation initiation factor IF-2"/>
    <property type="match status" value="1"/>
</dbReference>
<accession>A0A9D1CNZ2</accession>
<feature type="binding site" evidence="8">
    <location>
        <begin position="401"/>
        <end position="404"/>
    </location>
    <ligand>
        <name>GTP</name>
        <dbReference type="ChEBI" id="CHEBI:37565"/>
    </ligand>
</feature>
<evidence type="ECO:0000256" key="9">
    <source>
        <dbReference type="RuleBase" id="RU000644"/>
    </source>
</evidence>
<dbReference type="GO" id="GO:0005525">
    <property type="term" value="F:GTP binding"/>
    <property type="evidence" value="ECO:0007669"/>
    <property type="project" value="UniProtKB-KW"/>
</dbReference>
<dbReference type="InterPro" id="IPR006847">
    <property type="entry name" value="IF2_N"/>
</dbReference>
<keyword evidence="10" id="KW-0175">Coiled coil</keyword>
<dbReference type="InterPro" id="IPR036925">
    <property type="entry name" value="TIF_IF2_dom3_sf"/>
</dbReference>
<dbReference type="Pfam" id="PF22042">
    <property type="entry name" value="EF-G_D2"/>
    <property type="match status" value="1"/>
</dbReference>
<dbReference type="InterPro" id="IPR053905">
    <property type="entry name" value="EF-G-like_DII"/>
</dbReference>
<proteinExistence type="inferred from homology"/>
<keyword evidence="3 8" id="KW-0396">Initiation factor</keyword>
<dbReference type="Gene3D" id="3.40.50.10050">
    <property type="entry name" value="Translation initiation factor IF- 2, domain 3"/>
    <property type="match status" value="1"/>
</dbReference>
<organism evidence="13 14">
    <name type="scientific">Candidatus Avoscillospira stercorigallinarum</name>
    <dbReference type="NCBI Taxonomy" id="2840708"/>
    <lineage>
        <taxon>Bacteria</taxon>
        <taxon>Bacillati</taxon>
        <taxon>Bacillota</taxon>
        <taxon>Clostridia</taxon>
        <taxon>Eubacteriales</taxon>
        <taxon>Oscillospiraceae</taxon>
        <taxon>Oscillospiraceae incertae sedis</taxon>
        <taxon>Candidatus Avoscillospira</taxon>
    </lineage>
</organism>
<feature type="region of interest" description="Disordered" evidence="11">
    <location>
        <begin position="71"/>
        <end position="141"/>
    </location>
</feature>
<dbReference type="GO" id="GO:0003924">
    <property type="term" value="F:GTPase activity"/>
    <property type="evidence" value="ECO:0007669"/>
    <property type="project" value="UniProtKB-UniRule"/>
</dbReference>
<dbReference type="Gene3D" id="3.40.50.300">
    <property type="entry name" value="P-loop containing nucleotide triphosphate hydrolases"/>
    <property type="match status" value="1"/>
</dbReference>
<name>A0A9D1CNZ2_9FIRM</name>
<dbReference type="PANTHER" id="PTHR43381">
    <property type="entry name" value="TRANSLATION INITIATION FACTOR IF-2-RELATED"/>
    <property type="match status" value="1"/>
</dbReference>
<keyword evidence="5 8" id="KW-0648">Protein biosynthesis</keyword>
<dbReference type="GO" id="GO:0005829">
    <property type="term" value="C:cytosol"/>
    <property type="evidence" value="ECO:0007669"/>
    <property type="project" value="TreeGrafter"/>
</dbReference>
<reference evidence="13" key="2">
    <citation type="journal article" date="2021" name="PeerJ">
        <title>Extensive microbial diversity within the chicken gut microbiome revealed by metagenomics and culture.</title>
        <authorList>
            <person name="Gilroy R."/>
            <person name="Ravi A."/>
            <person name="Getino M."/>
            <person name="Pursley I."/>
            <person name="Horton D.L."/>
            <person name="Alikhan N.F."/>
            <person name="Baker D."/>
            <person name="Gharbi K."/>
            <person name="Hall N."/>
            <person name="Watson M."/>
            <person name="Adriaenssens E.M."/>
            <person name="Foster-Nyarko E."/>
            <person name="Jarju S."/>
            <person name="Secka A."/>
            <person name="Antonio M."/>
            <person name="Oren A."/>
            <person name="Chaudhuri R.R."/>
            <person name="La Ragione R."/>
            <person name="Hildebrand F."/>
            <person name="Pallen M.J."/>
        </authorList>
    </citation>
    <scope>NUCLEOTIDE SEQUENCE</scope>
    <source>
        <strain evidence="13">ChiSjej2B20-13462</strain>
    </source>
</reference>
<feature type="binding site" evidence="8">
    <location>
        <begin position="347"/>
        <end position="351"/>
    </location>
    <ligand>
        <name>GTP</name>
        <dbReference type="ChEBI" id="CHEBI:37565"/>
    </ligand>
</feature>
<evidence type="ECO:0000256" key="8">
    <source>
        <dbReference type="HAMAP-Rule" id="MF_00100"/>
    </source>
</evidence>
<protein>
    <recommendedName>
        <fullName evidence="2 8">Translation initiation factor IF-2</fullName>
    </recommendedName>
</protein>
<dbReference type="CDD" id="cd03702">
    <property type="entry name" value="IF2_mtIF2_II"/>
    <property type="match status" value="1"/>
</dbReference>
<dbReference type="InterPro" id="IPR005225">
    <property type="entry name" value="Small_GTP-bd"/>
</dbReference>
<evidence type="ECO:0000256" key="5">
    <source>
        <dbReference type="ARBA" id="ARBA00022917"/>
    </source>
</evidence>
<dbReference type="CDD" id="cd03692">
    <property type="entry name" value="mtIF2_IVc"/>
    <property type="match status" value="1"/>
</dbReference>
<dbReference type="GO" id="GO:0003743">
    <property type="term" value="F:translation initiation factor activity"/>
    <property type="evidence" value="ECO:0007669"/>
    <property type="project" value="UniProtKB-UniRule"/>
</dbReference>
<dbReference type="FunFam" id="2.40.30.10:FF:000008">
    <property type="entry name" value="Translation initiation factor IF-2"/>
    <property type="match status" value="1"/>
</dbReference>
<dbReference type="FunFam" id="3.40.50.10050:FF:000001">
    <property type="entry name" value="Translation initiation factor IF-2"/>
    <property type="match status" value="1"/>
</dbReference>
<dbReference type="CDD" id="cd01887">
    <property type="entry name" value="IF2_eIF5B"/>
    <property type="match status" value="1"/>
</dbReference>
<dbReference type="InterPro" id="IPR000795">
    <property type="entry name" value="T_Tr_GTP-bd_dom"/>
</dbReference>
<evidence type="ECO:0000256" key="11">
    <source>
        <dbReference type="SAM" id="MobiDB-lite"/>
    </source>
</evidence>
<keyword evidence="8" id="KW-0963">Cytoplasm</keyword>
<dbReference type="FunFam" id="2.40.30.10:FF:000007">
    <property type="entry name" value="Translation initiation factor IF-2"/>
    <property type="match status" value="1"/>
</dbReference>
<evidence type="ECO:0000256" key="3">
    <source>
        <dbReference type="ARBA" id="ARBA00022540"/>
    </source>
</evidence>
<dbReference type="InterPro" id="IPR027417">
    <property type="entry name" value="P-loop_NTPase"/>
</dbReference>
<feature type="coiled-coil region" evidence="10">
    <location>
        <begin position="547"/>
        <end position="574"/>
    </location>
</feature>
<comment type="subcellular location">
    <subcellularLocation>
        <location evidence="8">Cytoplasm</location>
    </subcellularLocation>
</comment>
<comment type="caution">
    <text evidence="13">The sequence shown here is derived from an EMBL/GenBank/DDBJ whole genome shotgun (WGS) entry which is preliminary data.</text>
</comment>
<comment type="function">
    <text evidence="7 8 9">One of the essential components for the initiation of protein synthesis. Protects formylmethionyl-tRNA from spontaneous hydrolysis and promotes its binding to the 30S ribosomal subunits. Also involved in the hydrolysis of GTP during the formation of the 70S ribosomal complex.</text>
</comment>
<comment type="similarity">
    <text evidence="1 8 9">Belongs to the TRAFAC class translation factor GTPase superfamily. Classic translation factor GTPase family. IF-2 subfamily.</text>
</comment>
<dbReference type="Pfam" id="PF00009">
    <property type="entry name" value="GTP_EFTU"/>
    <property type="match status" value="1"/>
</dbReference>
<dbReference type="PROSITE" id="PS51722">
    <property type="entry name" value="G_TR_2"/>
    <property type="match status" value="1"/>
</dbReference>
<gene>
    <name evidence="8 13" type="primary">infB</name>
    <name evidence="13" type="ORF">IAA67_08210</name>
</gene>
<dbReference type="InterPro" id="IPR015760">
    <property type="entry name" value="TIF_IF2"/>
</dbReference>
<evidence type="ECO:0000313" key="13">
    <source>
        <dbReference type="EMBL" id="HIQ70296.1"/>
    </source>
</evidence>
<dbReference type="SUPFAM" id="SSF52156">
    <property type="entry name" value="Initiation factor IF2/eIF5b, domain 3"/>
    <property type="match status" value="1"/>
</dbReference>
<dbReference type="InterPro" id="IPR009000">
    <property type="entry name" value="Transl_B-barrel_sf"/>
</dbReference>
<feature type="compositionally biased region" description="Basic and acidic residues" evidence="11">
    <location>
        <begin position="76"/>
        <end position="98"/>
    </location>
</feature>
<dbReference type="Pfam" id="PF04760">
    <property type="entry name" value="IF2_N"/>
    <property type="match status" value="1"/>
</dbReference>
<dbReference type="InterPro" id="IPR023115">
    <property type="entry name" value="TIF_IF2_dom3"/>
</dbReference>
<feature type="binding site" evidence="8">
    <location>
        <begin position="301"/>
        <end position="308"/>
    </location>
    <ligand>
        <name>GTP</name>
        <dbReference type="ChEBI" id="CHEBI:37565"/>
    </ligand>
</feature>
<reference evidence="13" key="1">
    <citation type="submission" date="2020-10" db="EMBL/GenBank/DDBJ databases">
        <authorList>
            <person name="Gilroy R."/>
        </authorList>
    </citation>
    <scope>NUCLEOTIDE SEQUENCE</scope>
    <source>
        <strain evidence="13">ChiSjej2B20-13462</strain>
    </source>
</reference>
<dbReference type="AlphaFoldDB" id="A0A9D1CNZ2"/>
<dbReference type="InterPro" id="IPR000178">
    <property type="entry name" value="TF_IF2_bacterial-like"/>
</dbReference>
<feature type="region of interest" description="Disordered" evidence="11">
    <location>
        <begin position="161"/>
        <end position="196"/>
    </location>
</feature>
<evidence type="ECO:0000256" key="2">
    <source>
        <dbReference type="ARBA" id="ARBA00020675"/>
    </source>
</evidence>
<evidence type="ECO:0000259" key="12">
    <source>
        <dbReference type="PROSITE" id="PS51722"/>
    </source>
</evidence>
<evidence type="ECO:0000256" key="1">
    <source>
        <dbReference type="ARBA" id="ARBA00007733"/>
    </source>
</evidence>